<comment type="similarity">
    <text evidence="1">Belongs to the sigma-70 factor family. ECF subfamily.</text>
</comment>
<dbReference type="InterPro" id="IPR014284">
    <property type="entry name" value="RNA_pol_sigma-70_dom"/>
</dbReference>
<comment type="caution">
    <text evidence="6">The sequence shown here is derived from an EMBL/GenBank/DDBJ whole genome shotgun (WGS) entry which is preliminary data.</text>
</comment>
<dbReference type="EMBL" id="MAYH01000001">
    <property type="protein sequence ID" value="OCA77118.1"/>
    <property type="molecule type" value="Genomic_DNA"/>
</dbReference>
<dbReference type="Gene3D" id="1.10.1740.10">
    <property type="match status" value="1"/>
</dbReference>
<evidence type="ECO:0000313" key="7">
    <source>
        <dbReference type="Proteomes" id="UP000092651"/>
    </source>
</evidence>
<keyword evidence="4" id="KW-0804">Transcription</keyword>
<dbReference type="InterPro" id="IPR000792">
    <property type="entry name" value="Tscrpt_reg_LuxR_C"/>
</dbReference>
<organism evidence="6 7">
    <name type="scientific">Chryseobacterium artocarpi</name>
    <dbReference type="NCBI Taxonomy" id="1414727"/>
    <lineage>
        <taxon>Bacteria</taxon>
        <taxon>Pseudomonadati</taxon>
        <taxon>Bacteroidota</taxon>
        <taxon>Flavobacteriia</taxon>
        <taxon>Flavobacteriales</taxon>
        <taxon>Weeksellaceae</taxon>
        <taxon>Chryseobacterium group</taxon>
        <taxon>Chryseobacterium</taxon>
    </lineage>
</organism>
<evidence type="ECO:0000256" key="4">
    <source>
        <dbReference type="ARBA" id="ARBA00023163"/>
    </source>
</evidence>
<dbReference type="GO" id="GO:0003677">
    <property type="term" value="F:DNA binding"/>
    <property type="evidence" value="ECO:0007669"/>
    <property type="project" value="InterPro"/>
</dbReference>
<dbReference type="Proteomes" id="UP000092651">
    <property type="component" value="Unassembled WGS sequence"/>
</dbReference>
<accession>A0A1B8ZZU0</accession>
<dbReference type="InterPro" id="IPR013325">
    <property type="entry name" value="RNA_pol_sigma_r2"/>
</dbReference>
<dbReference type="Gene3D" id="1.10.10.10">
    <property type="entry name" value="Winged helix-like DNA-binding domain superfamily/Winged helix DNA-binding domain"/>
    <property type="match status" value="1"/>
</dbReference>
<dbReference type="InterPro" id="IPR039425">
    <property type="entry name" value="RNA_pol_sigma-70-like"/>
</dbReference>
<evidence type="ECO:0000259" key="5">
    <source>
        <dbReference type="SMART" id="SM00421"/>
    </source>
</evidence>
<evidence type="ECO:0000256" key="1">
    <source>
        <dbReference type="ARBA" id="ARBA00010641"/>
    </source>
</evidence>
<dbReference type="NCBIfam" id="TIGR02937">
    <property type="entry name" value="sigma70-ECF"/>
    <property type="match status" value="1"/>
</dbReference>
<evidence type="ECO:0000256" key="2">
    <source>
        <dbReference type="ARBA" id="ARBA00023015"/>
    </source>
</evidence>
<dbReference type="RefSeq" id="WP_065392872.1">
    <property type="nucleotide sequence ID" value="NZ_MAYH01000001.1"/>
</dbReference>
<dbReference type="InterPro" id="IPR013249">
    <property type="entry name" value="RNA_pol_sigma70_r4_t2"/>
</dbReference>
<dbReference type="OrthoDB" id="656273at2"/>
<name>A0A1B8ZZU0_9FLAO</name>
<dbReference type="Pfam" id="PF08281">
    <property type="entry name" value="Sigma70_r4_2"/>
    <property type="match status" value="1"/>
</dbReference>
<dbReference type="PANTHER" id="PTHR43133:SF46">
    <property type="entry name" value="RNA POLYMERASE SIGMA-70 FACTOR ECF SUBFAMILY"/>
    <property type="match status" value="1"/>
</dbReference>
<dbReference type="AlphaFoldDB" id="A0A1B8ZZU0"/>
<dbReference type="SUPFAM" id="SSF88946">
    <property type="entry name" value="Sigma2 domain of RNA polymerase sigma factors"/>
    <property type="match status" value="1"/>
</dbReference>
<protein>
    <recommendedName>
        <fullName evidence="5">HTH luxR-type domain-containing protein</fullName>
    </recommendedName>
</protein>
<evidence type="ECO:0000256" key="3">
    <source>
        <dbReference type="ARBA" id="ARBA00023082"/>
    </source>
</evidence>
<dbReference type="InterPro" id="IPR013324">
    <property type="entry name" value="RNA_pol_sigma_r3/r4-like"/>
</dbReference>
<gene>
    <name evidence="6" type="ORF">BBI01_01250</name>
</gene>
<dbReference type="SUPFAM" id="SSF88659">
    <property type="entry name" value="Sigma3 and sigma4 domains of RNA polymerase sigma factors"/>
    <property type="match status" value="1"/>
</dbReference>
<dbReference type="GO" id="GO:0006352">
    <property type="term" value="P:DNA-templated transcription initiation"/>
    <property type="evidence" value="ECO:0007669"/>
    <property type="project" value="InterPro"/>
</dbReference>
<keyword evidence="3" id="KW-0731">Sigma factor</keyword>
<feature type="domain" description="HTH luxR-type" evidence="5">
    <location>
        <begin position="132"/>
        <end position="188"/>
    </location>
</feature>
<keyword evidence="2" id="KW-0805">Transcription regulation</keyword>
<dbReference type="GO" id="GO:0016987">
    <property type="term" value="F:sigma factor activity"/>
    <property type="evidence" value="ECO:0007669"/>
    <property type="project" value="UniProtKB-KW"/>
</dbReference>
<dbReference type="PANTHER" id="PTHR43133">
    <property type="entry name" value="RNA POLYMERASE ECF-TYPE SIGMA FACTO"/>
    <property type="match status" value="1"/>
</dbReference>
<reference evidence="6 7" key="1">
    <citation type="submission" date="2016-07" db="EMBL/GenBank/DDBJ databases">
        <authorList>
            <person name="Jeong J.-J."/>
            <person name="Kim D.W."/>
            <person name="Sang M.K."/>
            <person name="Choi I.-G."/>
            <person name="Kim K.D."/>
        </authorList>
    </citation>
    <scope>NUCLEOTIDE SEQUENCE [LARGE SCALE GENOMIC DNA]</scope>
    <source>
        <strain evidence="6 7">UTM-3</strain>
    </source>
</reference>
<proteinExistence type="inferred from homology"/>
<dbReference type="SMART" id="SM00421">
    <property type="entry name" value="HTH_LUXR"/>
    <property type="match status" value="1"/>
</dbReference>
<keyword evidence="7" id="KW-1185">Reference proteome</keyword>
<dbReference type="InterPro" id="IPR036388">
    <property type="entry name" value="WH-like_DNA-bd_sf"/>
</dbReference>
<evidence type="ECO:0000313" key="6">
    <source>
        <dbReference type="EMBL" id="OCA77118.1"/>
    </source>
</evidence>
<sequence>MTSRFKIDEKALLLQFQSGNKLAFDQIFRLYKPSLTFFGNKILLNYSQIDSQELVLDIFMKLYEKRASFESLQSIKAFLYISTKNICLNAIEKEKVRLKRIDTYLHNFDEAEDNVLNKIVQTEVYQELYQALELLPEQCRIIMLQLFEGKTAKEISEELSISVSTINSQKARAISILRKHIPGAGIALLLLYF</sequence>